<evidence type="ECO:0000313" key="3">
    <source>
        <dbReference type="EMBL" id="GGE58834.1"/>
    </source>
</evidence>
<dbReference type="PANTHER" id="PTHR12110">
    <property type="entry name" value="HYDROXYPYRUVATE ISOMERASE"/>
    <property type="match status" value="1"/>
</dbReference>
<dbReference type="PANTHER" id="PTHR12110:SF53">
    <property type="entry name" value="BLR5974 PROTEIN"/>
    <property type="match status" value="1"/>
</dbReference>
<keyword evidence="4" id="KW-1185">Reference proteome</keyword>
<comment type="caution">
    <text evidence="3">The sequence shown here is derived from an EMBL/GenBank/DDBJ whole genome shotgun (WGS) entry which is preliminary data.</text>
</comment>
<feature type="domain" description="Xylose isomerase-like TIM barrel" evidence="2">
    <location>
        <begin position="39"/>
        <end position="302"/>
    </location>
</feature>
<evidence type="ECO:0000313" key="4">
    <source>
        <dbReference type="Proteomes" id="UP000633136"/>
    </source>
</evidence>
<dbReference type="SUPFAM" id="SSF51658">
    <property type="entry name" value="Xylose isomerase-like"/>
    <property type="match status" value="1"/>
</dbReference>
<dbReference type="Gene3D" id="3.20.20.150">
    <property type="entry name" value="Divalent-metal-dependent TIM barrel enzymes"/>
    <property type="match status" value="1"/>
</dbReference>
<accession>A0A917ELX9</accession>
<dbReference type="EMBL" id="BMIS01000001">
    <property type="protein sequence ID" value="GGE58834.1"/>
    <property type="molecule type" value="Genomic_DNA"/>
</dbReference>
<reference evidence="3" key="2">
    <citation type="submission" date="2020-09" db="EMBL/GenBank/DDBJ databases">
        <authorList>
            <person name="Sun Q."/>
            <person name="Zhou Y."/>
        </authorList>
    </citation>
    <scope>NUCLEOTIDE SEQUENCE</scope>
    <source>
        <strain evidence="3">CGMCC 1.15388</strain>
    </source>
</reference>
<name>A0A917ELX9_9MICC</name>
<dbReference type="AlphaFoldDB" id="A0A917ELX9"/>
<gene>
    <name evidence="3" type="ORF">GCM10011401_01930</name>
</gene>
<dbReference type="Pfam" id="PF01261">
    <property type="entry name" value="AP_endonuc_2"/>
    <property type="match status" value="1"/>
</dbReference>
<proteinExistence type="predicted"/>
<reference evidence="3" key="1">
    <citation type="journal article" date="2014" name="Int. J. Syst. Evol. Microbiol.">
        <title>Complete genome sequence of Corynebacterium casei LMG S-19264T (=DSM 44701T), isolated from a smear-ripened cheese.</title>
        <authorList>
            <consortium name="US DOE Joint Genome Institute (JGI-PGF)"/>
            <person name="Walter F."/>
            <person name="Albersmeier A."/>
            <person name="Kalinowski J."/>
            <person name="Ruckert C."/>
        </authorList>
    </citation>
    <scope>NUCLEOTIDE SEQUENCE</scope>
    <source>
        <strain evidence="3">CGMCC 1.15388</strain>
    </source>
</reference>
<evidence type="ECO:0000259" key="2">
    <source>
        <dbReference type="Pfam" id="PF01261"/>
    </source>
</evidence>
<keyword evidence="3" id="KW-0413">Isomerase</keyword>
<dbReference type="RefSeq" id="WP_188682108.1">
    <property type="nucleotide sequence ID" value="NZ_BMIS01000001.1"/>
</dbReference>
<protein>
    <submittedName>
        <fullName evidence="3">Sugar phosphate isomerase</fullName>
    </submittedName>
</protein>
<keyword evidence="1" id="KW-0119">Carbohydrate metabolism</keyword>
<organism evidence="3 4">
    <name type="scientific">Nesterenkonia cremea</name>
    <dbReference type="NCBI Taxonomy" id="1882340"/>
    <lineage>
        <taxon>Bacteria</taxon>
        <taxon>Bacillati</taxon>
        <taxon>Actinomycetota</taxon>
        <taxon>Actinomycetes</taxon>
        <taxon>Micrococcales</taxon>
        <taxon>Micrococcaceae</taxon>
        <taxon>Nesterenkonia</taxon>
    </lineage>
</organism>
<dbReference type="InterPro" id="IPR013022">
    <property type="entry name" value="Xyl_isomerase-like_TIM-brl"/>
</dbReference>
<sequence>MFTAETWPIAGNMLAFGATTPDGTPTWEASADYWADCLRQMRDLGFDHIDPTDAWLPLQRLSPERLEEFKEVLAAEGLGISSISMTRNSVVDAQNGERNLADAHRLIDIAPEFGVTIVNTGFMQALTPAQQKATWFWLEEGHHDDPALRPLAVERIRELGDHARANGIQLSLEMYEDTFIGTADAAVEFIEEVDHDAVGLNPDLGNFVRLHRPLSTLGGTPDEMYEKVLPYTNFWHIKNYSRDEDPQTGSFSSDPMPLKYGYVNYRRIIRRAVELGFTGPFCCEHYGSDSIGVCAENRDYVRQVLRSAQNSPLLGERFGS</sequence>
<dbReference type="InterPro" id="IPR050312">
    <property type="entry name" value="IolE/XylAMocC-like"/>
</dbReference>
<dbReference type="GO" id="GO:0016853">
    <property type="term" value="F:isomerase activity"/>
    <property type="evidence" value="ECO:0007669"/>
    <property type="project" value="UniProtKB-KW"/>
</dbReference>
<dbReference type="InterPro" id="IPR036237">
    <property type="entry name" value="Xyl_isomerase-like_sf"/>
</dbReference>
<dbReference type="Proteomes" id="UP000633136">
    <property type="component" value="Unassembled WGS sequence"/>
</dbReference>
<evidence type="ECO:0000256" key="1">
    <source>
        <dbReference type="ARBA" id="ARBA00023277"/>
    </source>
</evidence>